<dbReference type="Pfam" id="PF19054">
    <property type="entry name" value="DUF5753"/>
    <property type="match status" value="1"/>
</dbReference>
<proteinExistence type="predicted"/>
<dbReference type="AlphaFoldDB" id="A0A8J3JR79"/>
<dbReference type="EMBL" id="BONG01000017">
    <property type="protein sequence ID" value="GIF89631.1"/>
    <property type="molecule type" value="Genomic_DNA"/>
</dbReference>
<evidence type="ECO:0000313" key="2">
    <source>
        <dbReference type="EMBL" id="GIF89631.1"/>
    </source>
</evidence>
<keyword evidence="3" id="KW-1185">Reference proteome</keyword>
<evidence type="ECO:0000313" key="3">
    <source>
        <dbReference type="Proteomes" id="UP000619293"/>
    </source>
</evidence>
<sequence length="264" mass="28953">MRELRNRAGITTVEAAATIGASDAKISRLERGLTPLRPGDVRLLLDSYGGLDESERDLLVRLAAESGRRGWWQDYDLPEWFNAYVGLESAASTVANFETHLIPGLLQTPAYAQALIHHAQPTMAAERVDLLVRARLVRQKRLVNDDPLRLRALIGEAALHCVVGTPDEMQEQFTHLATMSRAANVEIRVVPFTSPAYAVHGRSVVILDFPGTGDPGLAYFDHLGKGSYVEDDAQVAAHRMAFELLVGSALSVEESAKLFLDRGK</sequence>
<dbReference type="CDD" id="cd00093">
    <property type="entry name" value="HTH_XRE"/>
    <property type="match status" value="1"/>
</dbReference>
<gene>
    <name evidence="2" type="ORF">Cch02nite_30750</name>
</gene>
<feature type="domain" description="DUF5753" evidence="1">
    <location>
        <begin position="82"/>
        <end position="258"/>
    </location>
</feature>
<dbReference type="Proteomes" id="UP000619293">
    <property type="component" value="Unassembled WGS sequence"/>
</dbReference>
<evidence type="ECO:0000259" key="1">
    <source>
        <dbReference type="Pfam" id="PF19054"/>
    </source>
</evidence>
<dbReference type="GO" id="GO:0003677">
    <property type="term" value="F:DNA binding"/>
    <property type="evidence" value="ECO:0007669"/>
    <property type="project" value="InterPro"/>
</dbReference>
<dbReference type="SUPFAM" id="SSF47413">
    <property type="entry name" value="lambda repressor-like DNA-binding domains"/>
    <property type="match status" value="1"/>
</dbReference>
<accession>A0A8J3JR79</accession>
<dbReference type="InterPro" id="IPR043917">
    <property type="entry name" value="DUF5753"/>
</dbReference>
<organism evidence="2 3">
    <name type="scientific">Catellatospora chokoriensis</name>
    <dbReference type="NCBI Taxonomy" id="310353"/>
    <lineage>
        <taxon>Bacteria</taxon>
        <taxon>Bacillati</taxon>
        <taxon>Actinomycetota</taxon>
        <taxon>Actinomycetes</taxon>
        <taxon>Micromonosporales</taxon>
        <taxon>Micromonosporaceae</taxon>
        <taxon>Catellatospora</taxon>
    </lineage>
</organism>
<protein>
    <submittedName>
        <fullName evidence="2">Transcriptional regulator</fullName>
    </submittedName>
</protein>
<dbReference type="InterPro" id="IPR010982">
    <property type="entry name" value="Lambda_DNA-bd_dom_sf"/>
</dbReference>
<comment type="caution">
    <text evidence="2">The sequence shown here is derived from an EMBL/GenBank/DDBJ whole genome shotgun (WGS) entry which is preliminary data.</text>
</comment>
<dbReference type="Pfam" id="PF13560">
    <property type="entry name" value="HTH_31"/>
    <property type="match status" value="1"/>
</dbReference>
<name>A0A8J3JR79_9ACTN</name>
<reference evidence="2 3" key="1">
    <citation type="submission" date="2021-01" db="EMBL/GenBank/DDBJ databases">
        <title>Whole genome shotgun sequence of Catellatospora chokoriensis NBRC 107358.</title>
        <authorList>
            <person name="Komaki H."/>
            <person name="Tamura T."/>
        </authorList>
    </citation>
    <scope>NUCLEOTIDE SEQUENCE [LARGE SCALE GENOMIC DNA]</scope>
    <source>
        <strain evidence="2 3">NBRC 107358</strain>
    </source>
</reference>
<dbReference type="InterPro" id="IPR001387">
    <property type="entry name" value="Cro/C1-type_HTH"/>
</dbReference>